<evidence type="ECO:0000313" key="9">
    <source>
        <dbReference type="EMBL" id="BDE95162.1"/>
    </source>
</evidence>
<evidence type="ECO:0000256" key="3">
    <source>
        <dbReference type="ARBA" id="ARBA00022670"/>
    </source>
</evidence>
<dbReference type="SUPFAM" id="SSF55031">
    <property type="entry name" value="Bacterial exopeptidase dimerisation domain"/>
    <property type="match status" value="1"/>
</dbReference>
<dbReference type="RefSeq" id="WP_244411615.1">
    <property type="nucleotide sequence ID" value="NZ_AP025564.1"/>
</dbReference>
<comment type="cofactor">
    <cofactor evidence="1">
        <name>Zn(2+)</name>
        <dbReference type="ChEBI" id="CHEBI:29105"/>
    </cofactor>
</comment>
<organism evidence="9 10">
    <name type="scientific">Raoultibacter timonensis</name>
    <dbReference type="NCBI Taxonomy" id="1907662"/>
    <lineage>
        <taxon>Bacteria</taxon>
        <taxon>Bacillati</taxon>
        <taxon>Actinomycetota</taxon>
        <taxon>Coriobacteriia</taxon>
        <taxon>Eggerthellales</taxon>
        <taxon>Eggerthellaceae</taxon>
        <taxon>Raoultibacter</taxon>
    </lineage>
</organism>
<dbReference type="PROSITE" id="PS00758">
    <property type="entry name" value="ARGE_DAPE_CPG2_1"/>
    <property type="match status" value="1"/>
</dbReference>
<reference evidence="9 10" key="1">
    <citation type="submission" date="2022-01" db="EMBL/GenBank/DDBJ databases">
        <title>Novel bile acid biosynthetic pathways are enriched in the microbiome of centenarians.</title>
        <authorList>
            <person name="Sato Y."/>
            <person name="Atarashi K."/>
            <person name="Plichta R.D."/>
            <person name="Arai Y."/>
            <person name="Sasajima S."/>
            <person name="Kearney M.S."/>
            <person name="Suda W."/>
            <person name="Takeshita K."/>
            <person name="Sasaki T."/>
            <person name="Okamoto S."/>
            <person name="Skelly N.A."/>
            <person name="Okamura Y."/>
            <person name="Vlamakis H."/>
            <person name="Li Y."/>
            <person name="Tanoue T."/>
            <person name="Takei H."/>
            <person name="Nittono H."/>
            <person name="Narushima S."/>
            <person name="Irie J."/>
            <person name="Itoh H."/>
            <person name="Moriya K."/>
            <person name="Sugiura Y."/>
            <person name="Suematsu M."/>
            <person name="Moritoki N."/>
            <person name="Shibata S."/>
            <person name="Littman R.D."/>
            <person name="Fischbach A.M."/>
            <person name="Uwamino Y."/>
            <person name="Inoue T."/>
            <person name="Honda A."/>
            <person name="Hattori M."/>
            <person name="Murai T."/>
            <person name="Xavier J.R."/>
            <person name="Hirose N."/>
            <person name="Honda K."/>
        </authorList>
    </citation>
    <scope>NUCLEOTIDE SEQUENCE [LARGE SCALE GENOMIC DNA]</scope>
    <source>
        <strain evidence="9 10">CE91-St30</strain>
    </source>
</reference>
<accession>A0ABN6MAW4</accession>
<dbReference type="Gene3D" id="3.30.70.360">
    <property type="match status" value="2"/>
</dbReference>
<dbReference type="PANTHER" id="PTHR43808:SF31">
    <property type="entry name" value="N-ACETYL-L-CITRULLINE DEACETYLASE"/>
    <property type="match status" value="1"/>
</dbReference>
<evidence type="ECO:0000256" key="1">
    <source>
        <dbReference type="ARBA" id="ARBA00001947"/>
    </source>
</evidence>
<evidence type="ECO:0000256" key="5">
    <source>
        <dbReference type="ARBA" id="ARBA00022801"/>
    </source>
</evidence>
<protein>
    <submittedName>
        <fullName evidence="9">Dipeptidase PepV</fullName>
    </submittedName>
</protein>
<dbReference type="InterPro" id="IPR001261">
    <property type="entry name" value="ArgE/DapE_CS"/>
</dbReference>
<dbReference type="InterPro" id="IPR010964">
    <property type="entry name" value="M20A_pepV-rel"/>
</dbReference>
<dbReference type="Proteomes" id="UP001320544">
    <property type="component" value="Chromosome"/>
</dbReference>
<dbReference type="Gene3D" id="3.40.630.10">
    <property type="entry name" value="Zn peptidases"/>
    <property type="match status" value="1"/>
</dbReference>
<dbReference type="InterPro" id="IPR036264">
    <property type="entry name" value="Bact_exopeptidase_dim_dom"/>
</dbReference>
<evidence type="ECO:0000256" key="8">
    <source>
        <dbReference type="ARBA" id="ARBA00023049"/>
    </source>
</evidence>
<keyword evidence="5" id="KW-0378">Hydrolase</keyword>
<dbReference type="SUPFAM" id="SSF53187">
    <property type="entry name" value="Zn-dependent exopeptidases"/>
    <property type="match status" value="1"/>
</dbReference>
<dbReference type="Pfam" id="PF01546">
    <property type="entry name" value="Peptidase_M20"/>
    <property type="match status" value="1"/>
</dbReference>
<dbReference type="NCBIfam" id="TIGR01887">
    <property type="entry name" value="dipeptidaselike"/>
    <property type="match status" value="1"/>
</dbReference>
<name>A0ABN6MAW4_9ACTN</name>
<keyword evidence="4" id="KW-0479">Metal-binding</keyword>
<comment type="similarity">
    <text evidence="2">Belongs to the peptidase M20A family.</text>
</comment>
<evidence type="ECO:0000313" key="10">
    <source>
        <dbReference type="Proteomes" id="UP001320544"/>
    </source>
</evidence>
<sequence>MEHEELSMKIDAYIDEVWEQVVEDIDTLVRIPSTEDLDNAAPGAPYGPGPAEALKAGVALAEKLGYDAHNCDGHIAYADLAGKSETQIGIIGHLDVVPAGSGWNFEPFQVTRKDGYLIGRGVLDDKGPSVVAMYAMKFFPQHDIELPYTIRMIMGGNEESGMRDVAYYRERYDDPAFIFTPDADFPVCYGEKGGFDGRYTSKKMGDDAVIFDFQGGDATNAVAAQAFAVVKADAADLKETDRITVSDADGYARLDAQGIGGHASKPEGTINAIGLIVDYLLENDLCSTDERAFLELQHKLLSASDGSGVGVKTSDEYFGPLTLIGGTVHMDDGRIVQTIDIRYPTSITSDELIEKLGAYADAIGATFENTLLMVPFLVEPDSPMIQALLDSFNDATGMHEKPFTIGGGTYAREFASGASFGPNMPWLSHPDWIAGEHSANEGVSEDMLKTALKIYILTIDRLMQLDFA</sequence>
<evidence type="ECO:0000256" key="2">
    <source>
        <dbReference type="ARBA" id="ARBA00006247"/>
    </source>
</evidence>
<evidence type="ECO:0000256" key="4">
    <source>
        <dbReference type="ARBA" id="ARBA00022723"/>
    </source>
</evidence>
<dbReference type="PANTHER" id="PTHR43808">
    <property type="entry name" value="ACETYLORNITHINE DEACETYLASE"/>
    <property type="match status" value="1"/>
</dbReference>
<keyword evidence="8" id="KW-0482">Metalloprotease</keyword>
<evidence type="ECO:0000256" key="6">
    <source>
        <dbReference type="ARBA" id="ARBA00022833"/>
    </source>
</evidence>
<dbReference type="EMBL" id="AP025564">
    <property type="protein sequence ID" value="BDE95162.1"/>
    <property type="molecule type" value="Genomic_DNA"/>
</dbReference>
<keyword evidence="10" id="KW-1185">Reference proteome</keyword>
<keyword evidence="7" id="KW-0224">Dipeptidase</keyword>
<keyword evidence="6" id="KW-0862">Zinc</keyword>
<proteinExistence type="inferred from homology"/>
<evidence type="ECO:0000256" key="7">
    <source>
        <dbReference type="ARBA" id="ARBA00022997"/>
    </source>
</evidence>
<gene>
    <name evidence="9" type="ORF">CE91St30_04950</name>
</gene>
<dbReference type="InterPro" id="IPR050072">
    <property type="entry name" value="Peptidase_M20A"/>
</dbReference>
<keyword evidence="3" id="KW-0645">Protease</keyword>
<dbReference type="InterPro" id="IPR002933">
    <property type="entry name" value="Peptidase_M20"/>
</dbReference>